<name>A1S946_SHEAM</name>
<dbReference type="OrthoDB" id="9804645at2"/>
<feature type="transmembrane region" description="Helical" evidence="10">
    <location>
        <begin position="124"/>
        <end position="145"/>
    </location>
</feature>
<dbReference type="GO" id="GO:0005886">
    <property type="term" value="C:plasma membrane"/>
    <property type="evidence" value="ECO:0007669"/>
    <property type="project" value="UniProtKB-SubCell"/>
</dbReference>
<dbReference type="SMART" id="SM00387">
    <property type="entry name" value="HATPase_c"/>
    <property type="match status" value="1"/>
</dbReference>
<evidence type="ECO:0000256" key="2">
    <source>
        <dbReference type="ARBA" id="ARBA00004651"/>
    </source>
</evidence>
<keyword evidence="8 12" id="KW-0418">Kinase</keyword>
<dbReference type="EC" id="2.7.13.3" evidence="3"/>
<evidence type="ECO:0000256" key="5">
    <source>
        <dbReference type="ARBA" id="ARBA00022553"/>
    </source>
</evidence>
<keyword evidence="5" id="KW-0597">Phosphoprotein</keyword>
<dbReference type="Pfam" id="PF00512">
    <property type="entry name" value="HisKA"/>
    <property type="match status" value="1"/>
</dbReference>
<dbReference type="SUPFAM" id="SSF55874">
    <property type="entry name" value="ATPase domain of HSP90 chaperone/DNA topoisomerase II/histidine kinase"/>
    <property type="match status" value="1"/>
</dbReference>
<comment type="catalytic activity">
    <reaction evidence="1">
        <text>ATP + protein L-histidine = ADP + protein N-phospho-L-histidine.</text>
        <dbReference type="EC" id="2.7.13.3"/>
    </reaction>
</comment>
<reference evidence="12 13" key="1">
    <citation type="submission" date="2006-12" db="EMBL/GenBank/DDBJ databases">
        <title>Complete sequence of Shewanella amazonensis SB2B.</title>
        <authorList>
            <consortium name="US DOE Joint Genome Institute"/>
            <person name="Copeland A."/>
            <person name="Lucas S."/>
            <person name="Lapidus A."/>
            <person name="Barry K."/>
            <person name="Detter J.C."/>
            <person name="Glavina del Rio T."/>
            <person name="Hammon N."/>
            <person name="Israni S."/>
            <person name="Dalin E."/>
            <person name="Tice H."/>
            <person name="Pitluck S."/>
            <person name="Munk A.C."/>
            <person name="Brettin T."/>
            <person name="Bruce D."/>
            <person name="Han C."/>
            <person name="Tapia R."/>
            <person name="Gilna P."/>
            <person name="Schmutz J."/>
            <person name="Larimer F."/>
            <person name="Land M."/>
            <person name="Hauser L."/>
            <person name="Kyrpides N."/>
            <person name="Mikhailova N."/>
            <person name="Fredrickson J."/>
            <person name="Richardson P."/>
        </authorList>
    </citation>
    <scope>NUCLEOTIDE SEQUENCE [LARGE SCALE GENOMIC DNA]</scope>
    <source>
        <strain evidence="13">ATCC BAA-1098 / SB2B</strain>
    </source>
</reference>
<dbReference type="GO" id="GO:0000155">
    <property type="term" value="F:phosphorelay sensor kinase activity"/>
    <property type="evidence" value="ECO:0007669"/>
    <property type="project" value="InterPro"/>
</dbReference>
<dbReference type="HOGENOM" id="CLU_000445_89_27_6"/>
<dbReference type="EMBL" id="CP000507">
    <property type="protein sequence ID" value="ABM00903.1"/>
    <property type="molecule type" value="Genomic_DNA"/>
</dbReference>
<evidence type="ECO:0000256" key="8">
    <source>
        <dbReference type="ARBA" id="ARBA00022777"/>
    </source>
</evidence>
<dbReference type="SMART" id="SM00388">
    <property type="entry name" value="HisKA"/>
    <property type="match status" value="1"/>
</dbReference>
<dbReference type="PRINTS" id="PR00344">
    <property type="entry name" value="BCTRLSENSOR"/>
</dbReference>
<dbReference type="PANTHER" id="PTHR44936:SF10">
    <property type="entry name" value="SENSOR PROTEIN RSTB"/>
    <property type="match status" value="1"/>
</dbReference>
<keyword evidence="10" id="KW-0812">Transmembrane</keyword>
<dbReference type="Proteomes" id="UP000009175">
    <property type="component" value="Chromosome"/>
</dbReference>
<dbReference type="KEGG" id="saz:Sama_2700"/>
<dbReference type="Gene3D" id="3.30.565.10">
    <property type="entry name" value="Histidine kinase-like ATPase, C-terminal domain"/>
    <property type="match status" value="1"/>
</dbReference>
<dbReference type="CDD" id="cd00075">
    <property type="entry name" value="HATPase"/>
    <property type="match status" value="1"/>
</dbReference>
<dbReference type="InterPro" id="IPR036097">
    <property type="entry name" value="HisK_dim/P_sf"/>
</dbReference>
<dbReference type="InterPro" id="IPR003594">
    <property type="entry name" value="HATPase_dom"/>
</dbReference>
<evidence type="ECO:0000256" key="9">
    <source>
        <dbReference type="ARBA" id="ARBA00022840"/>
    </source>
</evidence>
<sequence length="412" mass="47066">MLTRFLGYYALVVLVTFAVIFIGDYSFQRYQQRAEVQVDLHYLFELADDYCRSQVCQPHTSLPFSQLSLIDTRSIQMPAESWQRLATGEILALSMGEDEIYYRAMTKDMLLQFGPIPAKPHPGWYVTAFYLLLATLILMGLYPLFRDMYRLREVSLRFSKNRQFESLQLPTSRYFQPVNDAIFWMVNKIARLLALQKELSHTLSHEMRTSLSRLNFTLAILDRDNLEECRDTLQEDIDELNTLVKEYLDFSRLEHLTPKLDLGLLNLTVPIRHYIGLLGQYSDKHIEFHELCTTPIAADERLMARAIKNLIDNAIKYSASKVLIRCSSTEQGVCVLIEDDGEGLLTDKIDELFMPYVRSGAGRNLPGYGLGLAITRKIVDWHGGTIEAGRSDSLGGACFKLVLPVSVPTQVN</sequence>
<evidence type="ECO:0000256" key="6">
    <source>
        <dbReference type="ARBA" id="ARBA00022679"/>
    </source>
</evidence>
<evidence type="ECO:0000313" key="13">
    <source>
        <dbReference type="Proteomes" id="UP000009175"/>
    </source>
</evidence>
<dbReference type="InterPro" id="IPR004358">
    <property type="entry name" value="Sig_transdc_His_kin-like_C"/>
</dbReference>
<dbReference type="AlphaFoldDB" id="A1S946"/>
<evidence type="ECO:0000256" key="4">
    <source>
        <dbReference type="ARBA" id="ARBA00022475"/>
    </source>
</evidence>
<feature type="domain" description="Histidine kinase" evidence="11">
    <location>
        <begin position="202"/>
        <end position="407"/>
    </location>
</feature>
<evidence type="ECO:0000256" key="10">
    <source>
        <dbReference type="SAM" id="Phobius"/>
    </source>
</evidence>
<keyword evidence="13" id="KW-1185">Reference proteome</keyword>
<comment type="subcellular location">
    <subcellularLocation>
        <location evidence="2">Cell membrane</location>
        <topology evidence="2">Multi-pass membrane protein</topology>
    </subcellularLocation>
</comment>
<dbReference type="InterPro" id="IPR036890">
    <property type="entry name" value="HATPase_C_sf"/>
</dbReference>
<dbReference type="STRING" id="326297.Sama_2700"/>
<keyword evidence="10" id="KW-1133">Transmembrane helix</keyword>
<dbReference type="RefSeq" id="WP_011760808.1">
    <property type="nucleotide sequence ID" value="NC_008700.1"/>
</dbReference>
<keyword evidence="6" id="KW-0808">Transferase</keyword>
<evidence type="ECO:0000313" key="12">
    <source>
        <dbReference type="EMBL" id="ABM00903.1"/>
    </source>
</evidence>
<gene>
    <name evidence="12" type="ordered locus">Sama_2700</name>
</gene>
<proteinExistence type="predicted"/>
<evidence type="ECO:0000256" key="3">
    <source>
        <dbReference type="ARBA" id="ARBA00012438"/>
    </source>
</evidence>
<evidence type="ECO:0000256" key="7">
    <source>
        <dbReference type="ARBA" id="ARBA00022741"/>
    </source>
</evidence>
<dbReference type="InterPro" id="IPR050980">
    <property type="entry name" value="2C_sensor_his_kinase"/>
</dbReference>
<accession>A1S946</accession>
<keyword evidence="9" id="KW-0067">ATP-binding</keyword>
<keyword evidence="10" id="KW-0472">Membrane</keyword>
<protein>
    <recommendedName>
        <fullName evidence="3">histidine kinase</fullName>
        <ecNumber evidence="3">2.7.13.3</ecNumber>
    </recommendedName>
</protein>
<dbReference type="InterPro" id="IPR003661">
    <property type="entry name" value="HisK_dim/P_dom"/>
</dbReference>
<dbReference type="GO" id="GO:0005524">
    <property type="term" value="F:ATP binding"/>
    <property type="evidence" value="ECO:0007669"/>
    <property type="project" value="UniProtKB-KW"/>
</dbReference>
<dbReference type="PANTHER" id="PTHR44936">
    <property type="entry name" value="SENSOR PROTEIN CREC"/>
    <property type="match status" value="1"/>
</dbReference>
<dbReference type="CDD" id="cd00082">
    <property type="entry name" value="HisKA"/>
    <property type="match status" value="1"/>
</dbReference>
<organism evidence="12 13">
    <name type="scientific">Shewanella amazonensis (strain ATCC BAA-1098 / SB2B)</name>
    <dbReference type="NCBI Taxonomy" id="326297"/>
    <lineage>
        <taxon>Bacteria</taxon>
        <taxon>Pseudomonadati</taxon>
        <taxon>Pseudomonadota</taxon>
        <taxon>Gammaproteobacteria</taxon>
        <taxon>Alteromonadales</taxon>
        <taxon>Shewanellaceae</taxon>
        <taxon>Shewanella</taxon>
    </lineage>
</organism>
<dbReference type="Pfam" id="PF02518">
    <property type="entry name" value="HATPase_c"/>
    <property type="match status" value="1"/>
</dbReference>
<evidence type="ECO:0000256" key="1">
    <source>
        <dbReference type="ARBA" id="ARBA00000085"/>
    </source>
</evidence>
<feature type="transmembrane region" description="Helical" evidence="10">
    <location>
        <begin position="6"/>
        <end position="27"/>
    </location>
</feature>
<dbReference type="InterPro" id="IPR005467">
    <property type="entry name" value="His_kinase_dom"/>
</dbReference>
<dbReference type="Gene3D" id="1.10.287.130">
    <property type="match status" value="1"/>
</dbReference>
<dbReference type="eggNOG" id="COG2205">
    <property type="taxonomic scope" value="Bacteria"/>
</dbReference>
<keyword evidence="7" id="KW-0547">Nucleotide-binding</keyword>
<dbReference type="PROSITE" id="PS50109">
    <property type="entry name" value="HIS_KIN"/>
    <property type="match status" value="1"/>
</dbReference>
<evidence type="ECO:0000259" key="11">
    <source>
        <dbReference type="PROSITE" id="PS50109"/>
    </source>
</evidence>
<keyword evidence="4" id="KW-1003">Cell membrane</keyword>
<dbReference type="SUPFAM" id="SSF47384">
    <property type="entry name" value="Homodimeric domain of signal transducing histidine kinase"/>
    <property type="match status" value="1"/>
</dbReference>